<dbReference type="AlphaFoldDB" id="A0A397ILD6"/>
<accession>A0A397ILD6</accession>
<dbReference type="OrthoDB" id="2424629at2759"/>
<name>A0A397ILD6_9GLOM</name>
<gene>
    <name evidence="1" type="ORF">Glove_221g71</name>
</gene>
<keyword evidence="2" id="KW-1185">Reference proteome</keyword>
<protein>
    <submittedName>
        <fullName evidence="1">Uncharacterized protein</fullName>
    </submittedName>
</protein>
<sequence length="77" mass="8893">MVLNSDGCTNNSETGELAIITIRNKKDLRARCINVENFKNDTKLKWVIETPYPIRDEAMRDCLKDILQTLLLTKILK</sequence>
<comment type="caution">
    <text evidence="1">The sequence shown here is derived from an EMBL/GenBank/DDBJ whole genome shotgun (WGS) entry which is preliminary data.</text>
</comment>
<proteinExistence type="predicted"/>
<organism evidence="1 2">
    <name type="scientific">Diversispora epigaea</name>
    <dbReference type="NCBI Taxonomy" id="1348612"/>
    <lineage>
        <taxon>Eukaryota</taxon>
        <taxon>Fungi</taxon>
        <taxon>Fungi incertae sedis</taxon>
        <taxon>Mucoromycota</taxon>
        <taxon>Glomeromycotina</taxon>
        <taxon>Glomeromycetes</taxon>
        <taxon>Diversisporales</taxon>
        <taxon>Diversisporaceae</taxon>
        <taxon>Diversispora</taxon>
    </lineage>
</organism>
<dbReference type="Proteomes" id="UP000266861">
    <property type="component" value="Unassembled WGS sequence"/>
</dbReference>
<reference evidence="1 2" key="1">
    <citation type="submission" date="2018-08" db="EMBL/GenBank/DDBJ databases">
        <title>Genome and evolution of the arbuscular mycorrhizal fungus Diversispora epigaea (formerly Glomus versiforme) and its bacterial endosymbionts.</title>
        <authorList>
            <person name="Sun X."/>
            <person name="Fei Z."/>
            <person name="Harrison M."/>
        </authorList>
    </citation>
    <scope>NUCLEOTIDE SEQUENCE [LARGE SCALE GENOMIC DNA]</scope>
    <source>
        <strain evidence="1 2">IT104</strain>
    </source>
</reference>
<evidence type="ECO:0000313" key="1">
    <source>
        <dbReference type="EMBL" id="RHZ74556.1"/>
    </source>
</evidence>
<evidence type="ECO:0000313" key="2">
    <source>
        <dbReference type="Proteomes" id="UP000266861"/>
    </source>
</evidence>
<dbReference type="EMBL" id="PQFF01000206">
    <property type="protein sequence ID" value="RHZ74556.1"/>
    <property type="molecule type" value="Genomic_DNA"/>
</dbReference>